<gene>
    <name evidence="1" type="ORF">SAMN05444372_101217</name>
</gene>
<dbReference type="InterPro" id="IPR029024">
    <property type="entry name" value="TerB-like"/>
</dbReference>
<dbReference type="SUPFAM" id="SSF158682">
    <property type="entry name" value="TerB-like"/>
    <property type="match status" value="1"/>
</dbReference>
<dbReference type="OrthoDB" id="981083at2"/>
<dbReference type="RefSeq" id="WP_073016323.1">
    <property type="nucleotide sequence ID" value="NZ_FQWF01000001.1"/>
</dbReference>
<sequence length="143" mass="16643">MSFSDLFDSEFQQRNKGHFASIVRIAFTDEKFSPEEKAFLDKLAVRLEISPAEYELILENPTHYPINPPYLHEQRIERLFDLARIIHVDHHLGNKQENVLKKISVGLGFNVDNVGYIVDKALKLVDKEVDLDTFIIEMKNMNK</sequence>
<evidence type="ECO:0008006" key="3">
    <source>
        <dbReference type="Google" id="ProtNLM"/>
    </source>
</evidence>
<dbReference type="Gene3D" id="1.10.3680.10">
    <property type="entry name" value="TerB-like"/>
    <property type="match status" value="1"/>
</dbReference>
<dbReference type="AlphaFoldDB" id="A0A1M5FNG4"/>
<organism evidence="1 2">
    <name type="scientific">Flavobacterium micromati</name>
    <dbReference type="NCBI Taxonomy" id="229205"/>
    <lineage>
        <taxon>Bacteria</taxon>
        <taxon>Pseudomonadati</taxon>
        <taxon>Bacteroidota</taxon>
        <taxon>Flavobacteriia</taxon>
        <taxon>Flavobacteriales</taxon>
        <taxon>Flavobacteriaceae</taxon>
        <taxon>Flavobacterium</taxon>
    </lineage>
</organism>
<keyword evidence="2" id="KW-1185">Reference proteome</keyword>
<evidence type="ECO:0000313" key="1">
    <source>
        <dbReference type="EMBL" id="SHF93070.1"/>
    </source>
</evidence>
<proteinExistence type="predicted"/>
<protein>
    <recommendedName>
        <fullName evidence="3">Tellurite resistance protein TerB</fullName>
    </recommendedName>
</protein>
<dbReference type="STRING" id="229205.SAMN05444372_101217"/>
<accession>A0A1M5FNG4</accession>
<name>A0A1M5FNG4_9FLAO</name>
<dbReference type="Proteomes" id="UP000184020">
    <property type="component" value="Unassembled WGS sequence"/>
</dbReference>
<evidence type="ECO:0000313" key="2">
    <source>
        <dbReference type="Proteomes" id="UP000184020"/>
    </source>
</evidence>
<reference evidence="2" key="1">
    <citation type="submission" date="2016-11" db="EMBL/GenBank/DDBJ databases">
        <authorList>
            <person name="Varghese N."/>
            <person name="Submissions S."/>
        </authorList>
    </citation>
    <scope>NUCLEOTIDE SEQUENCE [LARGE SCALE GENOMIC DNA]</scope>
    <source>
        <strain evidence="2">DSM 17659</strain>
    </source>
</reference>
<dbReference type="EMBL" id="FQWF01000001">
    <property type="protein sequence ID" value="SHF93070.1"/>
    <property type="molecule type" value="Genomic_DNA"/>
</dbReference>